<protein>
    <submittedName>
        <fullName evidence="2">Uncharacterized protein</fullName>
    </submittedName>
</protein>
<gene>
    <name evidence="2" type="ORF">GCM10022383_25540</name>
</gene>
<feature type="region of interest" description="Disordered" evidence="1">
    <location>
        <begin position="30"/>
        <end position="64"/>
    </location>
</feature>
<name>A0ABP7NGV2_9MICO</name>
<comment type="caution">
    <text evidence="2">The sequence shown here is derived from an EMBL/GenBank/DDBJ whole genome shotgun (WGS) entry which is preliminary data.</text>
</comment>
<reference evidence="3" key="1">
    <citation type="journal article" date="2019" name="Int. J. Syst. Evol. Microbiol.">
        <title>The Global Catalogue of Microorganisms (GCM) 10K type strain sequencing project: providing services to taxonomists for standard genome sequencing and annotation.</title>
        <authorList>
            <consortium name="The Broad Institute Genomics Platform"/>
            <consortium name="The Broad Institute Genome Sequencing Center for Infectious Disease"/>
            <person name="Wu L."/>
            <person name="Ma J."/>
        </authorList>
    </citation>
    <scope>NUCLEOTIDE SEQUENCE [LARGE SCALE GENOMIC DNA]</scope>
    <source>
        <strain evidence="3">JCM 17024</strain>
    </source>
</reference>
<accession>A0ABP7NGV2</accession>
<organism evidence="2 3">
    <name type="scientific">Microbacterium soli</name>
    <dbReference type="NCBI Taxonomy" id="446075"/>
    <lineage>
        <taxon>Bacteria</taxon>
        <taxon>Bacillati</taxon>
        <taxon>Actinomycetota</taxon>
        <taxon>Actinomycetes</taxon>
        <taxon>Micrococcales</taxon>
        <taxon>Microbacteriaceae</taxon>
        <taxon>Microbacterium</taxon>
    </lineage>
</organism>
<sequence>MRRRARDTVIVSVAGGLIVIAAIVSQTLHAQATAPDPTPSAHSSAPTAAPPTTGMPASSQTPGE</sequence>
<evidence type="ECO:0000313" key="3">
    <source>
        <dbReference type="Proteomes" id="UP001501591"/>
    </source>
</evidence>
<dbReference type="Proteomes" id="UP001501591">
    <property type="component" value="Unassembled WGS sequence"/>
</dbReference>
<evidence type="ECO:0000313" key="2">
    <source>
        <dbReference type="EMBL" id="GAA3946646.1"/>
    </source>
</evidence>
<proteinExistence type="predicted"/>
<evidence type="ECO:0000256" key="1">
    <source>
        <dbReference type="SAM" id="MobiDB-lite"/>
    </source>
</evidence>
<feature type="compositionally biased region" description="Low complexity" evidence="1">
    <location>
        <begin position="32"/>
        <end position="64"/>
    </location>
</feature>
<dbReference type="EMBL" id="BAABCP010000002">
    <property type="protein sequence ID" value="GAA3946646.1"/>
    <property type="molecule type" value="Genomic_DNA"/>
</dbReference>
<keyword evidence="3" id="KW-1185">Reference proteome</keyword>